<keyword evidence="2 4" id="KW-0378">Hydrolase</keyword>
<dbReference type="EMBL" id="KV448277">
    <property type="protein sequence ID" value="OAX38783.1"/>
    <property type="molecule type" value="Genomic_DNA"/>
</dbReference>
<evidence type="ECO:0000313" key="7">
    <source>
        <dbReference type="EMBL" id="OAX38783.1"/>
    </source>
</evidence>
<comment type="similarity">
    <text evidence="1 4">Belongs to the glycosyl hydrolase 5 (cellulase A) family.</text>
</comment>
<evidence type="ECO:0000256" key="3">
    <source>
        <dbReference type="ARBA" id="ARBA00023295"/>
    </source>
</evidence>
<evidence type="ECO:0000313" key="8">
    <source>
        <dbReference type="Proteomes" id="UP000092154"/>
    </source>
</evidence>
<dbReference type="InterPro" id="IPR050386">
    <property type="entry name" value="Glycosyl_hydrolase_5"/>
</dbReference>
<evidence type="ECO:0000256" key="4">
    <source>
        <dbReference type="RuleBase" id="RU361153"/>
    </source>
</evidence>
<evidence type="ECO:0000256" key="5">
    <source>
        <dbReference type="SAM" id="MobiDB-lite"/>
    </source>
</evidence>
<keyword evidence="8" id="KW-1185">Reference proteome</keyword>
<dbReference type="Gene3D" id="3.20.20.80">
    <property type="entry name" value="Glycosidases"/>
    <property type="match status" value="1"/>
</dbReference>
<dbReference type="PANTHER" id="PTHR31297">
    <property type="entry name" value="GLUCAN ENDO-1,6-BETA-GLUCOSIDASE B"/>
    <property type="match status" value="1"/>
</dbReference>
<dbReference type="GO" id="GO:0009986">
    <property type="term" value="C:cell surface"/>
    <property type="evidence" value="ECO:0007669"/>
    <property type="project" value="TreeGrafter"/>
</dbReference>
<organism evidence="7 8">
    <name type="scientific">Rhizopogon vinicolor AM-OR11-026</name>
    <dbReference type="NCBI Taxonomy" id="1314800"/>
    <lineage>
        <taxon>Eukaryota</taxon>
        <taxon>Fungi</taxon>
        <taxon>Dikarya</taxon>
        <taxon>Basidiomycota</taxon>
        <taxon>Agaricomycotina</taxon>
        <taxon>Agaricomycetes</taxon>
        <taxon>Agaricomycetidae</taxon>
        <taxon>Boletales</taxon>
        <taxon>Suillineae</taxon>
        <taxon>Rhizopogonaceae</taxon>
        <taxon>Rhizopogon</taxon>
    </lineage>
</organism>
<dbReference type="PANTHER" id="PTHR31297:SF43">
    <property type="entry name" value="GLUCAN 1,3-BETA-GLUCOSIDASE 3"/>
    <property type="match status" value="1"/>
</dbReference>
<dbReference type="InterPro" id="IPR017853">
    <property type="entry name" value="GH"/>
</dbReference>
<proteinExistence type="inferred from homology"/>
<dbReference type="Pfam" id="PF00150">
    <property type="entry name" value="Cellulase"/>
    <property type="match status" value="1"/>
</dbReference>
<dbReference type="GO" id="GO:0046557">
    <property type="term" value="F:glucan endo-1,6-beta-glucosidase activity"/>
    <property type="evidence" value="ECO:0007669"/>
    <property type="project" value="TreeGrafter"/>
</dbReference>
<reference evidence="7 8" key="1">
    <citation type="submission" date="2016-06" db="EMBL/GenBank/DDBJ databases">
        <title>Comparative genomics of the ectomycorrhizal sister species Rhizopogon vinicolor and Rhizopogon vesiculosus (Basidiomycota: Boletales) reveals a divergence of the mating type B locus.</title>
        <authorList>
            <consortium name="DOE Joint Genome Institute"/>
            <person name="Mujic A.B."/>
            <person name="Kuo A."/>
            <person name="Tritt A."/>
            <person name="Lipzen A."/>
            <person name="Chen C."/>
            <person name="Johnson J."/>
            <person name="Sharma A."/>
            <person name="Barry K."/>
            <person name="Grigoriev I.V."/>
            <person name="Spatafora J.W."/>
        </authorList>
    </citation>
    <scope>NUCLEOTIDE SEQUENCE [LARGE SCALE GENOMIC DNA]</scope>
    <source>
        <strain evidence="7 8">AM-OR11-026</strain>
    </source>
</reference>
<gene>
    <name evidence="7" type="ORF">K503DRAFT_865906</name>
</gene>
<feature type="compositionally biased region" description="Polar residues" evidence="5">
    <location>
        <begin position="16"/>
        <end position="29"/>
    </location>
</feature>
<evidence type="ECO:0000259" key="6">
    <source>
        <dbReference type="Pfam" id="PF00150"/>
    </source>
</evidence>
<feature type="domain" description="Glycoside hydrolase family 5" evidence="6">
    <location>
        <begin position="84"/>
        <end position="380"/>
    </location>
</feature>
<keyword evidence="3 4" id="KW-0326">Glycosidase</keyword>
<dbReference type="FunCoup" id="A0A1B7N1R1">
    <property type="interactions" value="16"/>
</dbReference>
<name>A0A1B7N1R1_9AGAM</name>
<protein>
    <submittedName>
        <fullName evidence="7">Glycoside hydrolase family 5 protein</fullName>
    </submittedName>
</protein>
<dbReference type="Proteomes" id="UP000092154">
    <property type="component" value="Unassembled WGS sequence"/>
</dbReference>
<accession>A0A1B7N1R1</accession>
<dbReference type="GO" id="GO:0005576">
    <property type="term" value="C:extracellular region"/>
    <property type="evidence" value="ECO:0007669"/>
    <property type="project" value="TreeGrafter"/>
</dbReference>
<evidence type="ECO:0000256" key="2">
    <source>
        <dbReference type="ARBA" id="ARBA00022801"/>
    </source>
</evidence>
<dbReference type="GO" id="GO:0009251">
    <property type="term" value="P:glucan catabolic process"/>
    <property type="evidence" value="ECO:0007669"/>
    <property type="project" value="TreeGrafter"/>
</dbReference>
<sequence length="602" mass="67608">MRSFISRLGQERRSAKTTPGPSLQETPKETMQQHIYRYRKQRGVNLGSWFVLERWISESPFEWAIGSGQSDLDVAKGSNAKQVLEHHWDSWITASDFEWLAARGINTVRIPIGYYHICALDPSVLTRTDFDGLQHVFEGAWSRIIAAVMTAQSFGIGVLFDLHAAPGKQNQDSHSGTSSPVVSFFHSKFNMQLAIRVLRILVTQLVALQTQEPVINNIAGIELLNEPHAASHEALYTWYKEAIQEIRTLDHGFPIYISDCWMTDQYADFVANLPPSWALTCVDHHLYRCFTRNDISTPAVQHIVSLSDPNAPFPQMFSRTSEKLAAAGSGLIVGEWSAALNPGSLQGAPDEHRVRTSYVRAQLDLFEQYCAGSFFWTYKKERRGDQGWSFREAVESGIFPNVVGMIPVKDFVRLSDDISAREVAARNVASDQHASYWARFPGHYEHWRFNTGFDQGWNEAYDFFALDRAGKPAVSELGFKGYVAKRKVQEHIREKGVSDNLWEFGEHSYSAVISPCSLVGLCSSAGCSWLEQDIPGISISCISDVGGPFLKLFQSTDLDKAQMLRSTIFSITTVDLIFTCQNRQSTSLCIHTSVHDDVSVLD</sequence>
<dbReference type="OrthoDB" id="1887033at2759"/>
<dbReference type="InterPro" id="IPR001547">
    <property type="entry name" value="Glyco_hydro_5"/>
</dbReference>
<dbReference type="STRING" id="1314800.A0A1B7N1R1"/>
<dbReference type="SUPFAM" id="SSF51445">
    <property type="entry name" value="(Trans)glycosidases"/>
    <property type="match status" value="1"/>
</dbReference>
<dbReference type="InParanoid" id="A0A1B7N1R1"/>
<dbReference type="AlphaFoldDB" id="A0A1B7N1R1"/>
<evidence type="ECO:0000256" key="1">
    <source>
        <dbReference type="ARBA" id="ARBA00005641"/>
    </source>
</evidence>
<feature type="region of interest" description="Disordered" evidence="5">
    <location>
        <begin position="1"/>
        <end position="29"/>
    </location>
</feature>